<proteinExistence type="inferred from homology"/>
<comment type="caution">
    <text evidence="3">The sequence shown here is derived from an EMBL/GenBank/DDBJ whole genome shotgun (WGS) entry which is preliminary data.</text>
</comment>
<dbReference type="NCBIfam" id="TIGR00090">
    <property type="entry name" value="rsfS_iojap_ybeB"/>
    <property type="match status" value="1"/>
</dbReference>
<accession>A0A841R745</accession>
<evidence type="ECO:0000256" key="2">
    <source>
        <dbReference type="HAMAP-Rule" id="MF_01477"/>
    </source>
</evidence>
<sequence>MEDTLNKRVMEVAHVLEDNKALDVEIMKVTGLCSWGDYIIIATGTSATHIRGMKNEVKKYVLSVGDDIRNPRNRDDSEGWVLFDCGDYIINLMDEESRRFYDLEDRWSDGEIIYQSSIAS</sequence>
<comment type="subcellular location">
    <subcellularLocation>
        <location evidence="2">Cytoplasm</location>
    </subcellularLocation>
</comment>
<dbReference type="PANTHER" id="PTHR21043">
    <property type="entry name" value="IOJAP SUPERFAMILY ORTHOLOG"/>
    <property type="match status" value="1"/>
</dbReference>
<keyword evidence="2" id="KW-0678">Repressor</keyword>
<dbReference type="AlphaFoldDB" id="A0A841R745"/>
<dbReference type="GO" id="GO:0043023">
    <property type="term" value="F:ribosomal large subunit binding"/>
    <property type="evidence" value="ECO:0007669"/>
    <property type="project" value="TreeGrafter"/>
</dbReference>
<dbReference type="Proteomes" id="UP000587760">
    <property type="component" value="Unassembled WGS sequence"/>
</dbReference>
<dbReference type="SUPFAM" id="SSF81301">
    <property type="entry name" value="Nucleotidyltransferase"/>
    <property type="match status" value="1"/>
</dbReference>
<dbReference type="GO" id="GO:0090071">
    <property type="term" value="P:negative regulation of ribosome biogenesis"/>
    <property type="evidence" value="ECO:0007669"/>
    <property type="project" value="UniProtKB-UniRule"/>
</dbReference>
<evidence type="ECO:0000313" key="3">
    <source>
        <dbReference type="EMBL" id="MBB6479027.1"/>
    </source>
</evidence>
<evidence type="ECO:0000256" key="1">
    <source>
        <dbReference type="ARBA" id="ARBA00010574"/>
    </source>
</evidence>
<dbReference type="GO" id="GO:0042256">
    <property type="term" value="P:cytosolic ribosome assembly"/>
    <property type="evidence" value="ECO:0007669"/>
    <property type="project" value="UniProtKB-UniRule"/>
</dbReference>
<keyword evidence="2" id="KW-0963">Cytoplasm</keyword>
<keyword evidence="4" id="KW-1185">Reference proteome</keyword>
<dbReference type="RefSeq" id="WP_184743713.1">
    <property type="nucleotide sequence ID" value="NZ_JACHGJ010000001.1"/>
</dbReference>
<dbReference type="InterPro" id="IPR043519">
    <property type="entry name" value="NT_sf"/>
</dbReference>
<comment type="function">
    <text evidence="2">Functions as a ribosomal silencing factor. Interacts with ribosomal protein uL14 (rplN), blocking formation of intersubunit bridge B8. Prevents association of the 30S and 50S ribosomal subunits and the formation of functional ribosomes, thus repressing translation.</text>
</comment>
<dbReference type="Pfam" id="PF02410">
    <property type="entry name" value="RsfS"/>
    <property type="match status" value="1"/>
</dbReference>
<dbReference type="GO" id="GO:0017148">
    <property type="term" value="P:negative regulation of translation"/>
    <property type="evidence" value="ECO:0007669"/>
    <property type="project" value="UniProtKB-UniRule"/>
</dbReference>
<comment type="subunit">
    <text evidence="2">Interacts with ribosomal protein uL14 (rplN).</text>
</comment>
<dbReference type="PANTHER" id="PTHR21043:SF0">
    <property type="entry name" value="MITOCHONDRIAL ASSEMBLY OF RIBOSOMAL LARGE SUBUNIT PROTEIN 1"/>
    <property type="match status" value="1"/>
</dbReference>
<protein>
    <recommendedName>
        <fullName evidence="2">Ribosomal silencing factor RsfS</fullName>
    </recommendedName>
</protein>
<keyword evidence="2" id="KW-0810">Translation regulation</keyword>
<reference evidence="3 4" key="1">
    <citation type="submission" date="2020-08" db="EMBL/GenBank/DDBJ databases">
        <title>Genomic Encyclopedia of Type Strains, Phase IV (KMG-IV): sequencing the most valuable type-strain genomes for metagenomic binning, comparative biology and taxonomic classification.</title>
        <authorList>
            <person name="Goeker M."/>
        </authorList>
    </citation>
    <scope>NUCLEOTIDE SEQUENCE [LARGE SCALE GENOMIC DNA]</scope>
    <source>
        <strain evidence="3 4">DSM 2461</strain>
    </source>
</reference>
<dbReference type="HAMAP" id="MF_01477">
    <property type="entry name" value="Iojap_RsfS"/>
    <property type="match status" value="1"/>
</dbReference>
<name>A0A841R745_9SPIO</name>
<dbReference type="InterPro" id="IPR004394">
    <property type="entry name" value="Iojap/RsfS/C7orf30"/>
</dbReference>
<comment type="similarity">
    <text evidence="1 2">Belongs to the Iojap/RsfS family.</text>
</comment>
<evidence type="ECO:0000313" key="4">
    <source>
        <dbReference type="Proteomes" id="UP000587760"/>
    </source>
</evidence>
<dbReference type="EMBL" id="JACHGJ010000001">
    <property type="protein sequence ID" value="MBB6479027.1"/>
    <property type="molecule type" value="Genomic_DNA"/>
</dbReference>
<dbReference type="GO" id="GO:0005737">
    <property type="term" value="C:cytoplasm"/>
    <property type="evidence" value="ECO:0007669"/>
    <property type="project" value="UniProtKB-SubCell"/>
</dbReference>
<gene>
    <name evidence="2" type="primary">rsfS</name>
    <name evidence="3" type="ORF">HNR50_000660</name>
</gene>
<organism evidence="3 4">
    <name type="scientific">Spirochaeta isovalerica</name>
    <dbReference type="NCBI Taxonomy" id="150"/>
    <lineage>
        <taxon>Bacteria</taxon>
        <taxon>Pseudomonadati</taxon>
        <taxon>Spirochaetota</taxon>
        <taxon>Spirochaetia</taxon>
        <taxon>Spirochaetales</taxon>
        <taxon>Spirochaetaceae</taxon>
        <taxon>Spirochaeta</taxon>
    </lineage>
</organism>
<dbReference type="Gene3D" id="3.30.460.10">
    <property type="entry name" value="Beta Polymerase, domain 2"/>
    <property type="match status" value="1"/>
</dbReference>